<evidence type="ECO:0000313" key="2">
    <source>
        <dbReference type="EMBL" id="KAF5806570.1"/>
    </source>
</evidence>
<feature type="transmembrane region" description="Helical" evidence="1">
    <location>
        <begin position="73"/>
        <end position="90"/>
    </location>
</feature>
<keyword evidence="1" id="KW-1133">Transmembrane helix</keyword>
<reference evidence="2" key="1">
    <citation type="journal article" date="2017" name="Nature">
        <title>The sunflower genome provides insights into oil metabolism, flowering and Asterid evolution.</title>
        <authorList>
            <person name="Badouin H."/>
            <person name="Gouzy J."/>
            <person name="Grassa C.J."/>
            <person name="Murat F."/>
            <person name="Staton S.E."/>
            <person name="Cottret L."/>
            <person name="Lelandais-Briere C."/>
            <person name="Owens G.L."/>
            <person name="Carrere S."/>
            <person name="Mayjonade B."/>
            <person name="Legrand L."/>
            <person name="Gill N."/>
            <person name="Kane N.C."/>
            <person name="Bowers J.E."/>
            <person name="Hubner S."/>
            <person name="Bellec A."/>
            <person name="Berard A."/>
            <person name="Berges H."/>
            <person name="Blanchet N."/>
            <person name="Boniface M.C."/>
            <person name="Brunel D."/>
            <person name="Catrice O."/>
            <person name="Chaidir N."/>
            <person name="Claudel C."/>
            <person name="Donnadieu C."/>
            <person name="Faraut T."/>
            <person name="Fievet G."/>
            <person name="Helmstetter N."/>
            <person name="King M."/>
            <person name="Knapp S.J."/>
            <person name="Lai Z."/>
            <person name="Le Paslier M.C."/>
            <person name="Lippi Y."/>
            <person name="Lorenzon L."/>
            <person name="Mandel J.R."/>
            <person name="Marage G."/>
            <person name="Marchand G."/>
            <person name="Marquand E."/>
            <person name="Bret-Mestries E."/>
            <person name="Morien E."/>
            <person name="Nambeesan S."/>
            <person name="Nguyen T."/>
            <person name="Pegot-Espagnet P."/>
            <person name="Pouilly N."/>
            <person name="Raftis F."/>
            <person name="Sallet E."/>
            <person name="Schiex T."/>
            <person name="Thomas J."/>
            <person name="Vandecasteele C."/>
            <person name="Vares D."/>
            <person name="Vear F."/>
            <person name="Vautrin S."/>
            <person name="Crespi M."/>
            <person name="Mangin B."/>
            <person name="Burke J.M."/>
            <person name="Salse J."/>
            <person name="Munos S."/>
            <person name="Vincourt P."/>
            <person name="Rieseberg L.H."/>
            <person name="Langlade N.B."/>
        </authorList>
    </citation>
    <scope>NUCLEOTIDE SEQUENCE</scope>
    <source>
        <tissue evidence="2">Leaves</tissue>
    </source>
</reference>
<keyword evidence="3" id="KW-1185">Reference proteome</keyword>
<comment type="caution">
    <text evidence="2">The sequence shown here is derived from an EMBL/GenBank/DDBJ whole genome shotgun (WGS) entry which is preliminary data.</text>
</comment>
<dbReference type="Proteomes" id="UP000215914">
    <property type="component" value="Unassembled WGS sequence"/>
</dbReference>
<name>A0A9K3NNU9_HELAN</name>
<dbReference type="Gramene" id="mRNA:HanXRQr2_Chr05g0222971">
    <property type="protein sequence ID" value="CDS:HanXRQr2_Chr05g0222971.1"/>
    <property type="gene ID" value="HanXRQr2_Chr05g0222971"/>
</dbReference>
<proteinExistence type="predicted"/>
<protein>
    <submittedName>
        <fullName evidence="2">Uncharacterized protein</fullName>
    </submittedName>
</protein>
<reference evidence="2" key="2">
    <citation type="submission" date="2020-06" db="EMBL/GenBank/DDBJ databases">
        <title>Helianthus annuus Genome sequencing and assembly Release 2.</title>
        <authorList>
            <person name="Gouzy J."/>
            <person name="Langlade N."/>
            <person name="Munos S."/>
        </authorList>
    </citation>
    <scope>NUCLEOTIDE SEQUENCE</scope>
    <source>
        <tissue evidence="2">Leaves</tissue>
    </source>
</reference>
<dbReference type="EMBL" id="MNCJ02000320">
    <property type="protein sequence ID" value="KAF5806570.1"/>
    <property type="molecule type" value="Genomic_DNA"/>
</dbReference>
<feature type="transmembrane region" description="Helical" evidence="1">
    <location>
        <begin position="36"/>
        <end position="53"/>
    </location>
</feature>
<organism evidence="2 3">
    <name type="scientific">Helianthus annuus</name>
    <name type="common">Common sunflower</name>
    <dbReference type="NCBI Taxonomy" id="4232"/>
    <lineage>
        <taxon>Eukaryota</taxon>
        <taxon>Viridiplantae</taxon>
        <taxon>Streptophyta</taxon>
        <taxon>Embryophyta</taxon>
        <taxon>Tracheophyta</taxon>
        <taxon>Spermatophyta</taxon>
        <taxon>Magnoliopsida</taxon>
        <taxon>eudicotyledons</taxon>
        <taxon>Gunneridae</taxon>
        <taxon>Pentapetalae</taxon>
        <taxon>asterids</taxon>
        <taxon>campanulids</taxon>
        <taxon>Asterales</taxon>
        <taxon>Asteraceae</taxon>
        <taxon>Asteroideae</taxon>
        <taxon>Heliantheae alliance</taxon>
        <taxon>Heliantheae</taxon>
        <taxon>Helianthus</taxon>
    </lineage>
</organism>
<sequence length="91" mass="10635">MIYYLRCAEQGRFLEGHGPGKIFGRSANFSHFDRNFYIYYVWPGLTRAFLVPVSFGPGTFNGQDPPLVLRYDLYNFAYLISYCTYFLASYL</sequence>
<accession>A0A9K3NNU9</accession>
<gene>
    <name evidence="2" type="ORF">HanXRQr2_Chr05g0222971</name>
</gene>
<keyword evidence="1" id="KW-0812">Transmembrane</keyword>
<evidence type="ECO:0000256" key="1">
    <source>
        <dbReference type="SAM" id="Phobius"/>
    </source>
</evidence>
<evidence type="ECO:0000313" key="3">
    <source>
        <dbReference type="Proteomes" id="UP000215914"/>
    </source>
</evidence>
<dbReference type="AlphaFoldDB" id="A0A9K3NNU9"/>
<keyword evidence="1" id="KW-0472">Membrane</keyword>